<evidence type="ECO:0000313" key="2">
    <source>
        <dbReference type="Proteomes" id="UP000652761"/>
    </source>
</evidence>
<organism evidence="1 2">
    <name type="scientific">Colocasia esculenta</name>
    <name type="common">Wild taro</name>
    <name type="synonym">Arum esculentum</name>
    <dbReference type="NCBI Taxonomy" id="4460"/>
    <lineage>
        <taxon>Eukaryota</taxon>
        <taxon>Viridiplantae</taxon>
        <taxon>Streptophyta</taxon>
        <taxon>Embryophyta</taxon>
        <taxon>Tracheophyta</taxon>
        <taxon>Spermatophyta</taxon>
        <taxon>Magnoliopsida</taxon>
        <taxon>Liliopsida</taxon>
        <taxon>Araceae</taxon>
        <taxon>Aroideae</taxon>
        <taxon>Colocasieae</taxon>
        <taxon>Colocasia</taxon>
    </lineage>
</organism>
<proteinExistence type="predicted"/>
<accession>A0A843WED2</accession>
<dbReference type="AlphaFoldDB" id="A0A843WED2"/>
<evidence type="ECO:0000313" key="1">
    <source>
        <dbReference type="EMBL" id="MQM05797.1"/>
    </source>
</evidence>
<reference evidence="1" key="1">
    <citation type="submission" date="2017-07" db="EMBL/GenBank/DDBJ databases">
        <title>Taro Niue Genome Assembly and Annotation.</title>
        <authorList>
            <person name="Atibalentja N."/>
            <person name="Keating K."/>
            <person name="Fields C.J."/>
        </authorList>
    </citation>
    <scope>NUCLEOTIDE SEQUENCE</scope>
    <source>
        <strain evidence="1">Niue_2</strain>
        <tissue evidence="1">Leaf</tissue>
    </source>
</reference>
<comment type="caution">
    <text evidence="1">The sequence shown here is derived from an EMBL/GenBank/DDBJ whole genome shotgun (WGS) entry which is preliminary data.</text>
</comment>
<keyword evidence="2" id="KW-1185">Reference proteome</keyword>
<dbReference type="EMBL" id="NMUH01003477">
    <property type="protein sequence ID" value="MQM05797.1"/>
    <property type="molecule type" value="Genomic_DNA"/>
</dbReference>
<gene>
    <name evidence="1" type="ORF">Taro_038613</name>
</gene>
<sequence>MAVMARALSDSSPDRGMPERQFTRLWDAQKTVHPIAGCPEDSSPDCGMLGRHVPPKPARAVIVAVKGVTLESPPAGVERRSVSPPRPLGGLCRSGRDLGACITSAKRASGKIHRIGRLGSPFGKKHLRDKEMEGVLLEDSRQKFLMFLITCRLADLKDFKKVNEIYAK</sequence>
<protein>
    <submittedName>
        <fullName evidence="1">Uncharacterized protein</fullName>
    </submittedName>
</protein>
<name>A0A843WED2_COLES</name>
<dbReference type="Proteomes" id="UP000652761">
    <property type="component" value="Unassembled WGS sequence"/>
</dbReference>